<dbReference type="AlphaFoldDB" id="A0A7L9QBZ1"/>
<accession>A0A7L9QBZ1</accession>
<name>A0A7L9QBZ1_9ZZZZ</name>
<protein>
    <submittedName>
        <fullName evidence="1">Uncharacterized protein</fullName>
    </submittedName>
</protein>
<proteinExistence type="predicted"/>
<reference evidence="1" key="1">
    <citation type="submission" date="2020-09" db="EMBL/GenBank/DDBJ databases">
        <title>A new high-throughput screening method to detect antimicrobial volatiles from metagenomic clone libraries.</title>
        <authorList>
            <person name="Stocker F."/>
            <person name="Obermeier M."/>
            <person name="Resch K."/>
            <person name="Berg G."/>
            <person name="Mueller Bogota C.A."/>
        </authorList>
    </citation>
    <scope>NUCLEOTIDE SEQUENCE</scope>
</reference>
<sequence>MALNDSVTRALHTLWQAAGGFAATSVVVQDLANGDSHDAKLALLTAGTAVVATVLSLAKSQVVQTVTKVTGARKARAQAVIDSAVQAALADYKAKESVAHVAADVAKAVVTDVTHPTPYTAS</sequence>
<organism evidence="1">
    <name type="scientific">uncultured organism</name>
    <dbReference type="NCBI Taxonomy" id="155900"/>
    <lineage>
        <taxon>unclassified sequences</taxon>
        <taxon>environmental samples</taxon>
    </lineage>
</organism>
<evidence type="ECO:0000313" key="1">
    <source>
        <dbReference type="EMBL" id="QOL00380.1"/>
    </source>
</evidence>
<dbReference type="EMBL" id="MW000467">
    <property type="protein sequence ID" value="QOL00380.1"/>
    <property type="molecule type" value="Genomic_DNA"/>
</dbReference>